<dbReference type="RefSeq" id="WP_144757021.1">
    <property type="nucleotide sequence ID" value="NZ_VMNW02000010.1"/>
</dbReference>
<comment type="caution">
    <text evidence="1">The sequence shown here is derived from an EMBL/GenBank/DDBJ whole genome shotgun (WGS) entry which is preliminary data.</text>
</comment>
<reference evidence="1" key="1">
    <citation type="submission" date="2019-09" db="EMBL/GenBank/DDBJ databases">
        <authorList>
            <person name="Teo W.F.A."/>
            <person name="Duangmal K."/>
        </authorList>
    </citation>
    <scope>NUCLEOTIDE SEQUENCE [LARGE SCALE GENOMIC DNA]</scope>
    <source>
        <strain evidence="1">K81G1</strain>
    </source>
</reference>
<dbReference type="EMBL" id="VMNW02000010">
    <property type="protein sequence ID" value="KAA9163222.1"/>
    <property type="molecule type" value="Genomic_DNA"/>
</dbReference>
<proteinExistence type="predicted"/>
<evidence type="ECO:0000313" key="1">
    <source>
        <dbReference type="EMBL" id="KAA9163222.1"/>
    </source>
</evidence>
<evidence type="ECO:0000313" key="2">
    <source>
        <dbReference type="Proteomes" id="UP000319769"/>
    </source>
</evidence>
<keyword evidence="2" id="KW-1185">Reference proteome</keyword>
<dbReference type="OrthoDB" id="5070486at2"/>
<dbReference type="AlphaFoldDB" id="A0A5N0VEV6"/>
<accession>A0A5N0VEV6</accession>
<organism evidence="1 2">
    <name type="scientific">Amycolatopsis acidicola</name>
    <dbReference type="NCBI Taxonomy" id="2596893"/>
    <lineage>
        <taxon>Bacteria</taxon>
        <taxon>Bacillati</taxon>
        <taxon>Actinomycetota</taxon>
        <taxon>Actinomycetes</taxon>
        <taxon>Pseudonocardiales</taxon>
        <taxon>Pseudonocardiaceae</taxon>
        <taxon>Amycolatopsis</taxon>
    </lineage>
</organism>
<name>A0A5N0VEV6_9PSEU</name>
<gene>
    <name evidence="1" type="ORF">FPZ12_009470</name>
</gene>
<sequence>MADIAHGYAQRIQERTGCAATLIPVRDRAHKQPLYWLVHFTRHPDGLWWIRDAAARAAAEWRRYCSPPPDTEQDGLFSLEDPFPAEEEERQATWVDIIEGHARDVLGARGRISLPEDAYELFGYETFGQAWDKHLRQALFRLFQEGILEPRPYARGIEKYNGIRPQPSTADAPDER</sequence>
<dbReference type="Proteomes" id="UP000319769">
    <property type="component" value="Unassembled WGS sequence"/>
</dbReference>
<protein>
    <submittedName>
        <fullName evidence="1">Uncharacterized protein</fullName>
    </submittedName>
</protein>